<sequence length="46" mass="5224">MCSNGRLLISDLDLLHVHTDAEPVEKLRTMAERCFVTVDVMVLPVR</sequence>
<dbReference type="Proteomes" id="UP000294856">
    <property type="component" value="Unassembled WGS sequence"/>
</dbReference>
<reference evidence="1 2" key="1">
    <citation type="submission" date="2019-03" db="EMBL/GenBank/DDBJ databases">
        <title>Genomic Encyclopedia of Type Strains, Phase IV (KMG-IV): sequencing the most valuable type-strain genomes for metagenomic binning, comparative biology and taxonomic classification.</title>
        <authorList>
            <person name="Goeker M."/>
        </authorList>
    </citation>
    <scope>NUCLEOTIDE SEQUENCE [LARGE SCALE GENOMIC DNA]</scope>
    <source>
        <strain evidence="1 2">DSM 44684</strain>
    </source>
</reference>
<dbReference type="AlphaFoldDB" id="A0A4R1G0K8"/>
<protein>
    <submittedName>
        <fullName evidence="1">Uncharacterized protein</fullName>
    </submittedName>
</protein>
<name>A0A4R1G0K8_9NOCA</name>
<accession>A0A4R1G0K8</accession>
<gene>
    <name evidence="1" type="ORF">DFR71_3207</name>
</gene>
<dbReference type="STRING" id="1210063.GCA_001612665_00868"/>
<organism evidence="1 2">
    <name type="scientific">Nocardia alba</name>
    <dbReference type="NCBI Taxonomy" id="225051"/>
    <lineage>
        <taxon>Bacteria</taxon>
        <taxon>Bacillati</taxon>
        <taxon>Actinomycetota</taxon>
        <taxon>Actinomycetes</taxon>
        <taxon>Mycobacteriales</taxon>
        <taxon>Nocardiaceae</taxon>
        <taxon>Nocardia</taxon>
    </lineage>
</organism>
<comment type="caution">
    <text evidence="1">The sequence shown here is derived from an EMBL/GenBank/DDBJ whole genome shotgun (WGS) entry which is preliminary data.</text>
</comment>
<evidence type="ECO:0000313" key="2">
    <source>
        <dbReference type="Proteomes" id="UP000294856"/>
    </source>
</evidence>
<proteinExistence type="predicted"/>
<evidence type="ECO:0000313" key="1">
    <source>
        <dbReference type="EMBL" id="TCJ97171.1"/>
    </source>
</evidence>
<keyword evidence="2" id="KW-1185">Reference proteome</keyword>
<dbReference type="EMBL" id="SMFR01000002">
    <property type="protein sequence ID" value="TCJ97171.1"/>
    <property type="molecule type" value="Genomic_DNA"/>
</dbReference>